<dbReference type="RefSeq" id="WP_012835189.1">
    <property type="nucleotide sequence ID" value="NC_013441.1"/>
</dbReference>
<dbReference type="EMBL" id="CP001802">
    <property type="protein sequence ID" value="ACY22675.1"/>
    <property type="molecule type" value="Genomic_DNA"/>
</dbReference>
<dbReference type="AlphaFoldDB" id="D0LE83"/>
<feature type="signal peptide" evidence="1">
    <location>
        <begin position="1"/>
        <end position="33"/>
    </location>
</feature>
<reference evidence="4" key="1">
    <citation type="submission" date="2009-10" db="EMBL/GenBank/DDBJ databases">
        <title>The complete chromosome of Gordonia bronchialis DSM 43247.</title>
        <authorList>
            <consortium name="US DOE Joint Genome Institute (JGI-PGF)"/>
            <person name="Lucas S."/>
            <person name="Copeland A."/>
            <person name="Lapidus A."/>
            <person name="Glavina del Rio T."/>
            <person name="Dalin E."/>
            <person name="Tice H."/>
            <person name="Bruce D."/>
            <person name="Goodwin L."/>
            <person name="Pitluck S."/>
            <person name="Kyrpides N."/>
            <person name="Mavromatis K."/>
            <person name="Ivanova N."/>
            <person name="Ovchinnikova G."/>
            <person name="Saunders E."/>
            <person name="Brettin T."/>
            <person name="Detter J.C."/>
            <person name="Han C."/>
            <person name="Larimer F."/>
            <person name="Land M."/>
            <person name="Hauser L."/>
            <person name="Markowitz V."/>
            <person name="Cheng J.-F."/>
            <person name="Hugenholtz P."/>
            <person name="Woyke T."/>
            <person name="Wu D."/>
            <person name="Jando M."/>
            <person name="Schneider S."/>
            <person name="Goeker M."/>
            <person name="Klenk H.-P."/>
            <person name="Eisen J.A."/>
        </authorList>
    </citation>
    <scope>NUCLEOTIDE SEQUENCE [LARGE SCALE GENOMIC DNA]</scope>
    <source>
        <strain evidence="4">ATCC 25592 / DSM 43247 / BCRC 13721 / JCM 3198 / KCTC 3076 / NBRC 16047 / NCTC 10667</strain>
    </source>
</reference>
<dbReference type="InterPro" id="IPR015168">
    <property type="entry name" value="SsuA/THI5"/>
</dbReference>
<dbReference type="STRING" id="526226.Gbro_3482"/>
<dbReference type="CDD" id="cd01008">
    <property type="entry name" value="PBP2_NrtA_SsuA_CpmA_like"/>
    <property type="match status" value="1"/>
</dbReference>
<gene>
    <name evidence="3" type="ordered locus">Gbro_3482</name>
</gene>
<feature type="chain" id="PRO_5039382624" evidence="1">
    <location>
        <begin position="34"/>
        <end position="340"/>
    </location>
</feature>
<dbReference type="KEGG" id="gbr:Gbro_3482"/>
<evidence type="ECO:0000313" key="3">
    <source>
        <dbReference type="EMBL" id="ACY22675.1"/>
    </source>
</evidence>
<evidence type="ECO:0000256" key="1">
    <source>
        <dbReference type="SAM" id="SignalP"/>
    </source>
</evidence>
<sequence length="340" mass="36126">MKRFSRLVLSALRFSMLIVTLAALMGISVTACSAGQSDSADRDVIGTLRVGVIGSVNVISGPLGLAHSRGEVLRALKPLGVDKIDVYNFPNGPDLNQALLGGRLDVGLYGDTPALVARGSGLQTRLLAISQFNNDAGVVVKNPSIRTLKDLAGKKIGVPKGSYIDRYLQGALQQAGITAQLIHLYPADQEAPLSSGEIDAAALPGVIPSVALQTFQRKGYRLIDSVYRNHPDLAGTSAVASAAAFLDKQKDFGAAWQKLLADSVTYAKAHWDEYLAFEIKNSKANPDDIRAAANPDGYAAEPFPAAGVRLLEGTKKFLVSSGSIKQDFSLGDWEYRTSNA</sequence>
<dbReference type="SUPFAM" id="SSF53850">
    <property type="entry name" value="Periplasmic binding protein-like II"/>
    <property type="match status" value="1"/>
</dbReference>
<dbReference type="PROSITE" id="PS51257">
    <property type="entry name" value="PROKAR_LIPOPROTEIN"/>
    <property type="match status" value="1"/>
</dbReference>
<keyword evidence="4" id="KW-1185">Reference proteome</keyword>
<keyword evidence="1" id="KW-0732">Signal</keyword>
<evidence type="ECO:0000259" key="2">
    <source>
        <dbReference type="Pfam" id="PF09084"/>
    </source>
</evidence>
<protein>
    <submittedName>
        <fullName evidence="3">Aliphatic sulfonate ABC transporter periplasmic ligand-binding protein</fullName>
    </submittedName>
</protein>
<dbReference type="Pfam" id="PF09084">
    <property type="entry name" value="NMT1"/>
    <property type="match status" value="1"/>
</dbReference>
<accession>D0LE83</accession>
<dbReference type="Proteomes" id="UP000001219">
    <property type="component" value="Chromosome"/>
</dbReference>
<feature type="domain" description="SsuA/THI5-like" evidence="2">
    <location>
        <begin position="90"/>
        <end position="270"/>
    </location>
</feature>
<evidence type="ECO:0000313" key="4">
    <source>
        <dbReference type="Proteomes" id="UP000001219"/>
    </source>
</evidence>
<name>D0LE83_GORB4</name>
<reference evidence="3 4" key="2">
    <citation type="journal article" date="2010" name="Stand. Genomic Sci.">
        <title>Complete genome sequence of Gordonia bronchialis type strain (3410).</title>
        <authorList>
            <person name="Ivanova N."/>
            <person name="Sikorski J."/>
            <person name="Jando M."/>
            <person name="Lapidus A."/>
            <person name="Nolan M."/>
            <person name="Lucas S."/>
            <person name="Del Rio T.G."/>
            <person name="Tice H."/>
            <person name="Copeland A."/>
            <person name="Cheng J.F."/>
            <person name="Chen F."/>
            <person name="Bruce D."/>
            <person name="Goodwin L."/>
            <person name="Pitluck S."/>
            <person name="Mavromatis K."/>
            <person name="Ovchinnikova G."/>
            <person name="Pati A."/>
            <person name="Chen A."/>
            <person name="Palaniappan K."/>
            <person name="Land M."/>
            <person name="Hauser L."/>
            <person name="Chang Y.J."/>
            <person name="Jeffries C.D."/>
            <person name="Chain P."/>
            <person name="Saunders E."/>
            <person name="Han C."/>
            <person name="Detter J.C."/>
            <person name="Brettin T."/>
            <person name="Rohde M."/>
            <person name="Goker M."/>
            <person name="Bristow J."/>
            <person name="Eisen J.A."/>
            <person name="Markowitz V."/>
            <person name="Hugenholtz P."/>
            <person name="Klenk H.P."/>
            <person name="Kyrpides N.C."/>
        </authorList>
    </citation>
    <scope>NUCLEOTIDE SEQUENCE [LARGE SCALE GENOMIC DNA]</scope>
    <source>
        <strain evidence="4">ATCC 25592 / DSM 43247 / BCRC 13721 / JCM 3198 / KCTC 3076 / NBRC 16047 / NCTC 10667</strain>
    </source>
</reference>
<dbReference type="PANTHER" id="PTHR30024">
    <property type="entry name" value="ALIPHATIC SULFONATES-BINDING PROTEIN-RELATED"/>
    <property type="match status" value="1"/>
</dbReference>
<proteinExistence type="predicted"/>
<dbReference type="OrthoDB" id="286202at2"/>
<dbReference type="eggNOG" id="COG0715">
    <property type="taxonomic scope" value="Bacteria"/>
</dbReference>
<dbReference type="HOGENOM" id="CLU_028871_12_2_11"/>
<organism evidence="3 4">
    <name type="scientific">Gordonia bronchialis (strain ATCC 25592 / DSM 43247 / BCRC 13721 / JCM 3198 / KCTC 3076 / NBRC 16047 / NCTC 10667)</name>
    <name type="common">Rhodococcus bronchialis</name>
    <dbReference type="NCBI Taxonomy" id="526226"/>
    <lineage>
        <taxon>Bacteria</taxon>
        <taxon>Bacillati</taxon>
        <taxon>Actinomycetota</taxon>
        <taxon>Actinomycetes</taxon>
        <taxon>Mycobacteriales</taxon>
        <taxon>Gordoniaceae</taxon>
        <taxon>Gordonia</taxon>
    </lineage>
</organism>
<dbReference type="Gene3D" id="3.40.190.10">
    <property type="entry name" value="Periplasmic binding protein-like II"/>
    <property type="match status" value="2"/>
</dbReference>